<accession>A0A6C0ATH2</accession>
<organism evidence="2">
    <name type="scientific">viral metagenome</name>
    <dbReference type="NCBI Taxonomy" id="1070528"/>
    <lineage>
        <taxon>unclassified sequences</taxon>
        <taxon>metagenomes</taxon>
        <taxon>organismal metagenomes</taxon>
    </lineage>
</organism>
<name>A0A6C0ATH2_9ZZZZ</name>
<sequence>MSKSCFINDVKQSEFGRLCEPVGGVIGLLKSLIDKSQNEILDILANSAKITMLTCHDNGAGAKVNDETFFHLLAKYYARGWGRLPLKAFINTNTIDKQVLETVKYLYNAFTNNGEPKKYDELSENAKKFINRLKTETIDGEEILNYKRCSTLGDRHTILELAIAELPKAQRENDADNVERIEKYIKVIEALEFLVKHVDENESAIDSHTEPLTESTKSTSSKSNISDITEGDYASVKKNVDKKPDERTLQKIEKLLDLLLWLLESPLMPKIIKDKMNESSNINVHGSEMMGLINVEIQRLKDDRRNTNTYETTQTIVRLRLLKAVIYVLKLLEQGETYENAHKEFKQKLSTDEEYRLGSFYDDILIVKQEGETDIPLVHNSTTFSKLYSSFTGKKLTVNTILGGKRKTKCHRRKTIRRKKRITRRR</sequence>
<reference evidence="2" key="1">
    <citation type="journal article" date="2020" name="Nature">
        <title>Giant virus diversity and host interactions through global metagenomics.</title>
        <authorList>
            <person name="Schulz F."/>
            <person name="Roux S."/>
            <person name="Paez-Espino D."/>
            <person name="Jungbluth S."/>
            <person name="Walsh D.A."/>
            <person name="Denef V.J."/>
            <person name="McMahon K.D."/>
            <person name="Konstantinidis K.T."/>
            <person name="Eloe-Fadrosh E.A."/>
            <person name="Kyrpides N.C."/>
            <person name="Woyke T."/>
        </authorList>
    </citation>
    <scope>NUCLEOTIDE SEQUENCE</scope>
    <source>
        <strain evidence="2">GVMAG-S-1101171-111</strain>
    </source>
</reference>
<evidence type="ECO:0000313" key="2">
    <source>
        <dbReference type="EMBL" id="QHS82575.1"/>
    </source>
</evidence>
<dbReference type="EMBL" id="MN740803">
    <property type="protein sequence ID" value="QHS82575.1"/>
    <property type="molecule type" value="Genomic_DNA"/>
</dbReference>
<protein>
    <submittedName>
        <fullName evidence="2">Uncharacterized protein</fullName>
    </submittedName>
</protein>
<feature type="region of interest" description="Disordered" evidence="1">
    <location>
        <begin position="205"/>
        <end position="225"/>
    </location>
</feature>
<evidence type="ECO:0000256" key="1">
    <source>
        <dbReference type="SAM" id="MobiDB-lite"/>
    </source>
</evidence>
<proteinExistence type="predicted"/>
<dbReference type="AlphaFoldDB" id="A0A6C0ATH2"/>